<dbReference type="PRINTS" id="PR00723">
    <property type="entry name" value="SUBTILISIN"/>
</dbReference>
<dbReference type="InterPro" id="IPR037045">
    <property type="entry name" value="S8pro/Inhibitor_I9_sf"/>
</dbReference>
<dbReference type="GO" id="GO:0004252">
    <property type="term" value="F:serine-type endopeptidase activity"/>
    <property type="evidence" value="ECO:0007669"/>
    <property type="project" value="UniProtKB-UniRule"/>
</dbReference>
<feature type="active site" description="Charge relay system" evidence="5">
    <location>
        <position position="180"/>
    </location>
</feature>
<feature type="domain" description="Peptidase S8/S53" evidence="9">
    <location>
        <begin position="138"/>
        <end position="369"/>
    </location>
</feature>
<dbReference type="InterPro" id="IPR036852">
    <property type="entry name" value="Peptidase_S8/S53_dom_sf"/>
</dbReference>
<dbReference type="PROSITE" id="PS00138">
    <property type="entry name" value="SUBTILASE_SER"/>
    <property type="match status" value="1"/>
</dbReference>
<accession>A0A1Y2HVU5</accession>
<reference evidence="11 12" key="1">
    <citation type="submission" date="2016-07" db="EMBL/GenBank/DDBJ databases">
        <title>Pervasive Adenine N6-methylation of Active Genes in Fungi.</title>
        <authorList>
            <consortium name="DOE Joint Genome Institute"/>
            <person name="Mondo S.J."/>
            <person name="Dannebaum R.O."/>
            <person name="Kuo R.C."/>
            <person name="Labutti K."/>
            <person name="Haridas S."/>
            <person name="Kuo A."/>
            <person name="Salamov A."/>
            <person name="Ahrendt S.R."/>
            <person name="Lipzen A."/>
            <person name="Sullivan W."/>
            <person name="Andreopoulos W.B."/>
            <person name="Clum A."/>
            <person name="Lindquist E."/>
            <person name="Daum C."/>
            <person name="Ramamoorthy G.K."/>
            <person name="Gryganskyi A."/>
            <person name="Culley D."/>
            <person name="Magnuson J.K."/>
            <person name="James T.Y."/>
            <person name="O'Malley M.A."/>
            <person name="Stajich J.E."/>
            <person name="Spatafora J.W."/>
            <person name="Visel A."/>
            <person name="Grigoriev I.V."/>
        </authorList>
    </citation>
    <scope>NUCLEOTIDE SEQUENCE [LARGE SCALE GENOMIC DNA]</scope>
    <source>
        <strain evidence="11 12">PL171</strain>
    </source>
</reference>
<comment type="caution">
    <text evidence="11">The sequence shown here is derived from an EMBL/GenBank/DDBJ whole genome shotgun (WGS) entry which is preliminary data.</text>
</comment>
<dbReference type="Gene3D" id="3.40.50.200">
    <property type="entry name" value="Peptidase S8/S53 domain"/>
    <property type="match status" value="1"/>
</dbReference>
<dbReference type="Pfam" id="PF05922">
    <property type="entry name" value="Inhibitor_I9"/>
    <property type="match status" value="1"/>
</dbReference>
<keyword evidence="2 5" id="KW-0645">Protease</keyword>
<dbReference type="SUPFAM" id="SSF54897">
    <property type="entry name" value="Protease propeptides/inhibitors"/>
    <property type="match status" value="1"/>
</dbReference>
<dbReference type="FunFam" id="3.40.50.200:FF:000014">
    <property type="entry name" value="Proteinase K"/>
    <property type="match status" value="1"/>
</dbReference>
<evidence type="ECO:0000256" key="6">
    <source>
        <dbReference type="RuleBase" id="RU003355"/>
    </source>
</evidence>
<comment type="similarity">
    <text evidence="1 5 6">Belongs to the peptidase S8 family.</text>
</comment>
<evidence type="ECO:0000259" key="10">
    <source>
        <dbReference type="Pfam" id="PF05922"/>
    </source>
</evidence>
<dbReference type="InterPro" id="IPR022398">
    <property type="entry name" value="Peptidase_S8_His-AS"/>
</dbReference>
<dbReference type="InterPro" id="IPR034193">
    <property type="entry name" value="PCSK9_ProteinaseK-like"/>
</dbReference>
<keyword evidence="4 5" id="KW-0720">Serine protease</keyword>
<dbReference type="PANTHER" id="PTHR43806:SF11">
    <property type="entry name" value="CEREVISIN-RELATED"/>
    <property type="match status" value="1"/>
</dbReference>
<dbReference type="CDD" id="cd04077">
    <property type="entry name" value="Peptidases_S8_PCSK9_ProteinaseK_like"/>
    <property type="match status" value="1"/>
</dbReference>
<evidence type="ECO:0000256" key="5">
    <source>
        <dbReference type="PROSITE-ProRule" id="PRU01240"/>
    </source>
</evidence>
<dbReference type="SUPFAM" id="SSF52743">
    <property type="entry name" value="Subtilisin-like"/>
    <property type="match status" value="1"/>
</dbReference>
<evidence type="ECO:0000313" key="11">
    <source>
        <dbReference type="EMBL" id="ORZ37262.1"/>
    </source>
</evidence>
<dbReference type="InterPro" id="IPR000209">
    <property type="entry name" value="Peptidase_S8/S53_dom"/>
</dbReference>
<dbReference type="Proteomes" id="UP000193411">
    <property type="component" value="Unassembled WGS sequence"/>
</dbReference>
<organism evidence="11 12">
    <name type="scientific">Catenaria anguillulae PL171</name>
    <dbReference type="NCBI Taxonomy" id="765915"/>
    <lineage>
        <taxon>Eukaryota</taxon>
        <taxon>Fungi</taxon>
        <taxon>Fungi incertae sedis</taxon>
        <taxon>Blastocladiomycota</taxon>
        <taxon>Blastocladiomycetes</taxon>
        <taxon>Blastocladiales</taxon>
        <taxon>Catenariaceae</taxon>
        <taxon>Catenaria</taxon>
    </lineage>
</organism>
<dbReference type="InterPro" id="IPR023827">
    <property type="entry name" value="Peptidase_S8_Asp-AS"/>
</dbReference>
<feature type="domain" description="Inhibitor I9" evidence="10">
    <location>
        <begin position="26"/>
        <end position="104"/>
    </location>
</feature>
<evidence type="ECO:0000259" key="9">
    <source>
        <dbReference type="Pfam" id="PF00082"/>
    </source>
</evidence>
<dbReference type="EMBL" id="MCFL01000013">
    <property type="protein sequence ID" value="ORZ37262.1"/>
    <property type="molecule type" value="Genomic_DNA"/>
</dbReference>
<dbReference type="PANTHER" id="PTHR43806">
    <property type="entry name" value="PEPTIDASE S8"/>
    <property type="match status" value="1"/>
</dbReference>
<evidence type="ECO:0000256" key="2">
    <source>
        <dbReference type="ARBA" id="ARBA00022670"/>
    </source>
</evidence>
<dbReference type="InterPro" id="IPR023828">
    <property type="entry name" value="Peptidase_S8_Ser-AS"/>
</dbReference>
<evidence type="ECO:0000256" key="4">
    <source>
        <dbReference type="ARBA" id="ARBA00022825"/>
    </source>
</evidence>
<dbReference type="GO" id="GO:0005615">
    <property type="term" value="C:extracellular space"/>
    <property type="evidence" value="ECO:0007669"/>
    <property type="project" value="TreeGrafter"/>
</dbReference>
<evidence type="ECO:0000256" key="8">
    <source>
        <dbReference type="SAM" id="SignalP"/>
    </source>
</evidence>
<gene>
    <name evidence="11" type="ORF">BCR44DRAFT_72438</name>
</gene>
<dbReference type="PROSITE" id="PS51892">
    <property type="entry name" value="SUBTILASE"/>
    <property type="match status" value="1"/>
</dbReference>
<feature type="signal peptide" evidence="8">
    <location>
        <begin position="1"/>
        <end position="19"/>
    </location>
</feature>
<feature type="active site" description="Charge relay system" evidence="5">
    <location>
        <position position="334"/>
    </location>
</feature>
<dbReference type="InterPro" id="IPR015500">
    <property type="entry name" value="Peptidase_S8_subtilisin-rel"/>
</dbReference>
<feature type="compositionally biased region" description="Low complexity" evidence="7">
    <location>
        <begin position="393"/>
        <end position="416"/>
    </location>
</feature>
<dbReference type="PROSITE" id="PS00137">
    <property type="entry name" value="SUBTILASE_HIS"/>
    <property type="match status" value="1"/>
</dbReference>
<dbReference type="OrthoDB" id="206201at2759"/>
<evidence type="ECO:0000256" key="7">
    <source>
        <dbReference type="SAM" id="MobiDB-lite"/>
    </source>
</evidence>
<evidence type="ECO:0000256" key="1">
    <source>
        <dbReference type="ARBA" id="ARBA00011073"/>
    </source>
</evidence>
<proteinExistence type="inferred from homology"/>
<name>A0A1Y2HVU5_9FUNG</name>
<dbReference type="InterPro" id="IPR010259">
    <property type="entry name" value="S8pro/Inhibitor_I9"/>
</dbReference>
<dbReference type="AlphaFoldDB" id="A0A1Y2HVU5"/>
<evidence type="ECO:0000256" key="3">
    <source>
        <dbReference type="ARBA" id="ARBA00022801"/>
    </source>
</evidence>
<dbReference type="InterPro" id="IPR050131">
    <property type="entry name" value="Peptidase_S8_subtilisin-like"/>
</dbReference>
<dbReference type="Gene3D" id="3.30.70.80">
    <property type="entry name" value="Peptidase S8 propeptide/proteinase inhibitor I9"/>
    <property type="match status" value="1"/>
</dbReference>
<feature type="compositionally biased region" description="Polar residues" evidence="7">
    <location>
        <begin position="375"/>
        <end position="387"/>
    </location>
</feature>
<dbReference type="Pfam" id="PF00082">
    <property type="entry name" value="Peptidase_S8"/>
    <property type="match status" value="1"/>
</dbReference>
<feature type="chain" id="PRO_5013186484" evidence="8">
    <location>
        <begin position="20"/>
        <end position="416"/>
    </location>
</feature>
<dbReference type="GO" id="GO:0006508">
    <property type="term" value="P:proteolysis"/>
    <property type="evidence" value="ECO:0007669"/>
    <property type="project" value="UniProtKB-KW"/>
</dbReference>
<keyword evidence="8" id="KW-0732">Signal</keyword>
<feature type="region of interest" description="Disordered" evidence="7">
    <location>
        <begin position="370"/>
        <end position="416"/>
    </location>
</feature>
<feature type="active site" description="Charge relay system" evidence="5">
    <location>
        <position position="147"/>
    </location>
</feature>
<keyword evidence="12" id="KW-1185">Reference proteome</keyword>
<dbReference type="PROSITE" id="PS00136">
    <property type="entry name" value="SUBTILASE_ASP"/>
    <property type="match status" value="1"/>
</dbReference>
<sequence length="416" mass="42915">MHLISALTVLAFAAALVAAAPDTRNKYIITLKPTANLLSVKSTLAAQLAQENAKESVTLEHKIVHEYNINQAFKGYSAQLSADFAQKLRRDPSIASVEADGVVKAFATQPNPEAWGLARISQRELKVPANYNYPDSAGEGATVYVIDTGVMVDHPEFDGGRATWGKTFCEGCADEDDNGHGTHCAGTIGSKTYGVAKKVKIVGVKVLDGQGSGSYSGVIAGIQWVAEQVKSSGDKKAVASMSLGGPKNDAINQAVQAAISGGVTFAVAAGNENSDACQVSPASVPEAVTVGATDNKDGLASFSNFGKCVTLSAPGVNILSTWNNGKTNTISGTSMATPHVAGVAALLLADSPMSPADLKKKLAEIATPNKIANPKGSSNLLLNNGFTTGDGEPPVTTTTQPPSTTTDDSSRATPRV</sequence>
<dbReference type="STRING" id="765915.A0A1Y2HVU5"/>
<evidence type="ECO:0000313" key="12">
    <source>
        <dbReference type="Proteomes" id="UP000193411"/>
    </source>
</evidence>
<keyword evidence="3 5" id="KW-0378">Hydrolase</keyword>
<protein>
    <submittedName>
        <fullName evidence="11">Peptidase S8/S53 domain-containing protein</fullName>
    </submittedName>
</protein>